<proteinExistence type="predicted"/>
<keyword evidence="3" id="KW-1185">Reference proteome</keyword>
<evidence type="ECO:0000256" key="1">
    <source>
        <dbReference type="SAM" id="MobiDB-lite"/>
    </source>
</evidence>
<dbReference type="AlphaFoldDB" id="A0A3P6VCB6"/>
<protein>
    <submittedName>
        <fullName evidence="2">Uncharacterized protein</fullName>
    </submittedName>
</protein>
<evidence type="ECO:0000313" key="3">
    <source>
        <dbReference type="Proteomes" id="UP000281553"/>
    </source>
</evidence>
<dbReference type="Proteomes" id="UP000281553">
    <property type="component" value="Unassembled WGS sequence"/>
</dbReference>
<accession>A0A3P6VCB6</accession>
<dbReference type="OrthoDB" id="10458567at2759"/>
<feature type="region of interest" description="Disordered" evidence="1">
    <location>
        <begin position="581"/>
        <end position="601"/>
    </location>
</feature>
<gene>
    <name evidence="2" type="ORF">DILT_LOCUS4124</name>
</gene>
<sequence length="601" mass="67524">MKDYLNFDAEILHSPLQGPKVQDARLVTRLDDNNRYNLQFFWRPEVISEFLANGFKNFTQDDFESTIVKLLDPFSLMAESEIVKMWQLLNHSAVYESYIAASDEAVVMMDTLDAFKNDGICLIGLLENVTLTSVRYLRDALSPNSLSSTFGTTIPNTFNKLGSVLAKQVAGDLDALSNAFSEEGTEFMEAAQAVALRLKEDLYYLNVGVLFDLIDEVLLLNALGAICLNRLQCFAQLSFVASRDAVAALQDFALGNISGAIKKYFRPEDNQYMVDWEAVSVNASIHLPQELLQATSLPIAFCGGRALQPASWPQRIVQASGTLLREFADLEVYASLRNASANITESLKYNAWLFLTPQINPKIIGFDGGVRDLSLIQNTLFVLARDIFEDTFSLMLLTSEDDFEFHLLPMCTISVSGLAPIKPLMTIKNRNHWLLAGTYPQFTIVYDMFHDVLWVQLGAKWFGRLDGLFGSTTKVPFSPALPAWTAQKQDSSGWKWADRFKIKFDTRYYDTIIDDTEVAEWFAPYASCNSRIVVKPFLTMVALEKHNRHRELVCSALAAYAYACDGPKDKDFVNEDCVPGENQQERRRGQMQVAGTVKSVL</sequence>
<organism evidence="2 3">
    <name type="scientific">Dibothriocephalus latus</name>
    <name type="common">Fish tapeworm</name>
    <name type="synonym">Diphyllobothrium latum</name>
    <dbReference type="NCBI Taxonomy" id="60516"/>
    <lineage>
        <taxon>Eukaryota</taxon>
        <taxon>Metazoa</taxon>
        <taxon>Spiralia</taxon>
        <taxon>Lophotrochozoa</taxon>
        <taxon>Platyhelminthes</taxon>
        <taxon>Cestoda</taxon>
        <taxon>Eucestoda</taxon>
        <taxon>Diphyllobothriidea</taxon>
        <taxon>Diphyllobothriidae</taxon>
        <taxon>Dibothriocephalus</taxon>
    </lineage>
</organism>
<evidence type="ECO:0000313" key="2">
    <source>
        <dbReference type="EMBL" id="VDK87981.1"/>
    </source>
</evidence>
<name>A0A3P6VCB6_DIBLA</name>
<reference evidence="2 3" key="1">
    <citation type="submission" date="2018-11" db="EMBL/GenBank/DDBJ databases">
        <authorList>
            <consortium name="Pathogen Informatics"/>
        </authorList>
    </citation>
    <scope>NUCLEOTIDE SEQUENCE [LARGE SCALE GENOMIC DNA]</scope>
</reference>
<dbReference type="EMBL" id="UYRU01044868">
    <property type="protein sequence ID" value="VDK87981.1"/>
    <property type="molecule type" value="Genomic_DNA"/>
</dbReference>